<dbReference type="Pfam" id="PF00929">
    <property type="entry name" value="RNase_T"/>
    <property type="match status" value="1"/>
</dbReference>
<dbReference type="InterPro" id="IPR036397">
    <property type="entry name" value="RNaseH_sf"/>
</dbReference>
<dbReference type="GO" id="GO:0004527">
    <property type="term" value="F:exonuclease activity"/>
    <property type="evidence" value="ECO:0007669"/>
    <property type="project" value="UniProtKB-ARBA"/>
</dbReference>
<feature type="domain" description="Exonuclease" evidence="1">
    <location>
        <begin position="99"/>
        <end position="277"/>
    </location>
</feature>
<dbReference type="STRING" id="1278311.GCA_000428705_00639"/>
<dbReference type="InterPro" id="IPR013520">
    <property type="entry name" value="Ribonucl_H"/>
</dbReference>
<dbReference type="Proteomes" id="UP000289841">
    <property type="component" value="Chromosome"/>
</dbReference>
<keyword evidence="3" id="KW-1185">Reference proteome</keyword>
<dbReference type="AlphaFoldDB" id="A0A449BFF0"/>
<name>A0A449BFF0_HAPAX</name>
<dbReference type="RefSeq" id="WP_026390272.1">
    <property type="nucleotide sequence ID" value="NZ_LR215048.1"/>
</dbReference>
<evidence type="ECO:0000313" key="2">
    <source>
        <dbReference type="EMBL" id="VEU81145.1"/>
    </source>
</evidence>
<evidence type="ECO:0000313" key="3">
    <source>
        <dbReference type="Proteomes" id="UP000289841"/>
    </source>
</evidence>
<dbReference type="SUPFAM" id="SSF53098">
    <property type="entry name" value="Ribonuclease H-like"/>
    <property type="match status" value="1"/>
</dbReference>
<dbReference type="EMBL" id="LR215048">
    <property type="protein sequence ID" value="VEU81145.1"/>
    <property type="molecule type" value="Genomic_DNA"/>
</dbReference>
<dbReference type="Gene3D" id="3.30.420.10">
    <property type="entry name" value="Ribonuclease H-like superfamily/Ribonuclease H"/>
    <property type="match status" value="1"/>
</dbReference>
<dbReference type="GO" id="GO:0003676">
    <property type="term" value="F:nucleic acid binding"/>
    <property type="evidence" value="ECO:0007669"/>
    <property type="project" value="InterPro"/>
</dbReference>
<dbReference type="OrthoDB" id="159416at2"/>
<dbReference type="SMART" id="SM00479">
    <property type="entry name" value="EXOIII"/>
    <property type="match status" value="1"/>
</dbReference>
<reference evidence="2 3" key="1">
    <citation type="submission" date="2019-01" db="EMBL/GenBank/DDBJ databases">
        <authorList>
            <consortium name="Pathogen Informatics"/>
        </authorList>
    </citation>
    <scope>NUCLEOTIDE SEQUENCE [LARGE SCALE GENOMIC DNA]</scope>
    <source>
        <strain evidence="2 3">NCTC10138</strain>
    </source>
</reference>
<evidence type="ECO:0000259" key="1">
    <source>
        <dbReference type="SMART" id="SM00479"/>
    </source>
</evidence>
<dbReference type="KEGG" id="aaxa:NCTC10138_01537"/>
<protein>
    <submittedName>
        <fullName evidence="2">Sporulation inhibitor KapD</fullName>
    </submittedName>
</protein>
<proteinExistence type="predicted"/>
<dbReference type="InterPro" id="IPR012337">
    <property type="entry name" value="RNaseH-like_sf"/>
</dbReference>
<gene>
    <name evidence="2" type="ORF">NCTC10138_01537</name>
</gene>
<sequence>MRLIIKNVDYRRKIFYCQIGNQKTGFYLTKRLSKIFIEQLKKNVLVDFEVSDKTKTIEQKKVYHVMHFNEIIDLKHKRVLYNHLSLKKEMISFLENKKYFLFLDLEMTIPSYKEKNFIPEIIQYGYLLMENSGKIVLEDTAYINTVKQTPISKRTLKFLSIDFDKYDRLSEPYDVFYKKMRDIKNKYQPKIVVWGKNDIIALNHSYNLYKVKAVTNRNDFIDLLKLHKDYFNLKDDLGLFKAYETYYKKEFEQVHDAKDDAVVTKEVFKAFIEYSSNELK</sequence>
<organism evidence="2 3">
    <name type="scientific">Haploplasma axanthum</name>
    <name type="common">Acholeplasma axanthum</name>
    <dbReference type="NCBI Taxonomy" id="29552"/>
    <lineage>
        <taxon>Bacteria</taxon>
        <taxon>Bacillati</taxon>
        <taxon>Mycoplasmatota</taxon>
        <taxon>Mollicutes</taxon>
        <taxon>Acholeplasmatales</taxon>
        <taxon>Acholeplasmataceae</taxon>
        <taxon>Haploplasma</taxon>
    </lineage>
</organism>
<accession>A0A449BFF0</accession>